<proteinExistence type="predicted"/>
<keyword evidence="7" id="KW-0378">Hydrolase</keyword>
<dbReference type="InterPro" id="IPR012337">
    <property type="entry name" value="RNaseH-like_sf"/>
</dbReference>
<dbReference type="GO" id="GO:0006508">
    <property type="term" value="P:proteolysis"/>
    <property type="evidence" value="ECO:0007669"/>
    <property type="project" value="UniProtKB-KW"/>
</dbReference>
<dbReference type="GO" id="GO:0003677">
    <property type="term" value="F:DNA binding"/>
    <property type="evidence" value="ECO:0007669"/>
    <property type="project" value="UniProtKB-KW"/>
</dbReference>
<keyword evidence="14" id="KW-1185">Reference proteome</keyword>
<keyword evidence="8" id="KW-0238">DNA-binding</keyword>
<dbReference type="GO" id="GO:0006397">
    <property type="term" value="P:mRNA processing"/>
    <property type="evidence" value="ECO:0007669"/>
    <property type="project" value="UniProtKB-KW"/>
</dbReference>
<dbReference type="FunFam" id="3.30.70.270:FF:000020">
    <property type="entry name" value="Transposon Tf2-6 polyprotein-like Protein"/>
    <property type="match status" value="1"/>
</dbReference>
<feature type="domain" description="CCHC-type" evidence="12">
    <location>
        <begin position="419"/>
        <end position="434"/>
    </location>
</feature>
<keyword evidence="7" id="KW-0255">Endonuclease</keyword>
<feature type="compositionally biased region" description="Basic and acidic residues" evidence="11">
    <location>
        <begin position="1"/>
        <end position="30"/>
    </location>
</feature>
<feature type="compositionally biased region" description="Basic and acidic residues" evidence="11">
    <location>
        <begin position="359"/>
        <end position="371"/>
    </location>
</feature>
<comment type="caution">
    <text evidence="13">The sequence shown here is derived from an EMBL/GenBank/DDBJ whole genome shotgun (WGS) entry which is preliminary data.</text>
</comment>
<feature type="compositionally biased region" description="Pro residues" evidence="11">
    <location>
        <begin position="54"/>
        <end position="72"/>
    </location>
</feature>
<dbReference type="EMBL" id="SDIL01000170">
    <property type="protein sequence ID" value="RXK34957.1"/>
    <property type="molecule type" value="Genomic_DNA"/>
</dbReference>
<keyword evidence="10" id="KW-0862">Zinc</keyword>
<organism evidence="13 14">
    <name type="scientific">Tremella mesenterica</name>
    <name type="common">Jelly fungus</name>
    <dbReference type="NCBI Taxonomy" id="5217"/>
    <lineage>
        <taxon>Eukaryota</taxon>
        <taxon>Fungi</taxon>
        <taxon>Dikarya</taxon>
        <taxon>Basidiomycota</taxon>
        <taxon>Agaricomycotina</taxon>
        <taxon>Tremellomycetes</taxon>
        <taxon>Tremellales</taxon>
        <taxon>Tremellaceae</taxon>
        <taxon>Tremella</taxon>
    </lineage>
</organism>
<evidence type="ECO:0000256" key="5">
    <source>
        <dbReference type="ARBA" id="ARBA00022722"/>
    </source>
</evidence>
<dbReference type="GO" id="GO:0016779">
    <property type="term" value="F:nucleotidyltransferase activity"/>
    <property type="evidence" value="ECO:0007669"/>
    <property type="project" value="UniProtKB-KW"/>
</dbReference>
<dbReference type="Gene3D" id="4.10.60.10">
    <property type="entry name" value="Zinc finger, CCHC-type"/>
    <property type="match status" value="1"/>
</dbReference>
<dbReference type="AlphaFoldDB" id="A0A4Q1BAD7"/>
<keyword evidence="2" id="KW-0645">Protease</keyword>
<dbReference type="Gene3D" id="3.30.420.10">
    <property type="entry name" value="Ribonuclease H-like superfamily/Ribonuclease H"/>
    <property type="match status" value="1"/>
</dbReference>
<dbReference type="GO" id="GO:0004519">
    <property type="term" value="F:endonuclease activity"/>
    <property type="evidence" value="ECO:0007669"/>
    <property type="project" value="UniProtKB-KW"/>
</dbReference>
<keyword evidence="1" id="KW-0507">mRNA processing</keyword>
<dbReference type="CDD" id="cd01647">
    <property type="entry name" value="RT_LTR"/>
    <property type="match status" value="1"/>
</dbReference>
<accession>A0A4Q1BAD7</accession>
<keyword evidence="3" id="KW-0808">Transferase</keyword>
<feature type="region of interest" description="Disordered" evidence="11">
    <location>
        <begin position="357"/>
        <end position="377"/>
    </location>
</feature>
<dbReference type="GO" id="GO:0008270">
    <property type="term" value="F:zinc ion binding"/>
    <property type="evidence" value="ECO:0007669"/>
    <property type="project" value="UniProtKB-KW"/>
</dbReference>
<evidence type="ECO:0000256" key="2">
    <source>
        <dbReference type="ARBA" id="ARBA00022670"/>
    </source>
</evidence>
<keyword evidence="6" id="KW-0064">Aspartyl protease</keyword>
<dbReference type="Pfam" id="PF13975">
    <property type="entry name" value="gag-asp_proteas"/>
    <property type="match status" value="1"/>
</dbReference>
<dbReference type="Pfam" id="PF17921">
    <property type="entry name" value="Integrase_H2C2"/>
    <property type="match status" value="1"/>
</dbReference>
<evidence type="ECO:0000313" key="13">
    <source>
        <dbReference type="EMBL" id="RXK34957.1"/>
    </source>
</evidence>
<dbReference type="VEuPathDB" id="FungiDB:TREMEDRAFT_26117"/>
<dbReference type="Gene3D" id="3.10.10.10">
    <property type="entry name" value="HIV Type 1 Reverse Transcriptase, subunit A, domain 1"/>
    <property type="match status" value="1"/>
</dbReference>
<dbReference type="InterPro" id="IPR036875">
    <property type="entry name" value="Znf_CCHC_sf"/>
</dbReference>
<dbReference type="Pfam" id="PF00098">
    <property type="entry name" value="zf-CCHC"/>
    <property type="match status" value="1"/>
</dbReference>
<evidence type="ECO:0000256" key="7">
    <source>
        <dbReference type="ARBA" id="ARBA00022759"/>
    </source>
</evidence>
<reference evidence="13 14" key="1">
    <citation type="submission" date="2016-06" db="EMBL/GenBank/DDBJ databases">
        <title>Evolution of pathogenesis and genome organization in the Tremellales.</title>
        <authorList>
            <person name="Cuomo C."/>
            <person name="Litvintseva A."/>
            <person name="Heitman J."/>
            <person name="Chen Y."/>
            <person name="Sun S."/>
            <person name="Springer D."/>
            <person name="Dromer F."/>
            <person name="Young S."/>
            <person name="Zeng Q."/>
            <person name="Chapman S."/>
            <person name="Gujja S."/>
            <person name="Saif S."/>
            <person name="Birren B."/>
        </authorList>
    </citation>
    <scope>NUCLEOTIDE SEQUENCE [LARGE SCALE GENOMIC DNA]</scope>
    <source>
        <strain evidence="13 14">ATCC 28783</strain>
    </source>
</reference>
<dbReference type="InterPro" id="IPR041588">
    <property type="entry name" value="Integrase_H2C2"/>
</dbReference>
<evidence type="ECO:0000256" key="6">
    <source>
        <dbReference type="ARBA" id="ARBA00022750"/>
    </source>
</evidence>
<dbReference type="Pfam" id="PF00078">
    <property type="entry name" value="RVT_1"/>
    <property type="match status" value="1"/>
</dbReference>
<gene>
    <name evidence="13" type="ORF">M231_07790</name>
</gene>
<keyword evidence="10" id="KW-0863">Zinc-finger</keyword>
<dbReference type="GO" id="GO:0004190">
    <property type="term" value="F:aspartic-type endopeptidase activity"/>
    <property type="evidence" value="ECO:0007669"/>
    <property type="project" value="UniProtKB-KW"/>
</dbReference>
<dbReference type="OrthoDB" id="3341476at2759"/>
<dbReference type="PROSITE" id="PS50158">
    <property type="entry name" value="ZF_CCHC"/>
    <property type="match status" value="1"/>
</dbReference>
<dbReference type="CDD" id="cd00303">
    <property type="entry name" value="retropepsin_like"/>
    <property type="match status" value="1"/>
</dbReference>
<evidence type="ECO:0000256" key="10">
    <source>
        <dbReference type="PROSITE-ProRule" id="PRU00047"/>
    </source>
</evidence>
<dbReference type="SMART" id="SM00343">
    <property type="entry name" value="ZnF_C2HC"/>
    <property type="match status" value="1"/>
</dbReference>
<evidence type="ECO:0000259" key="12">
    <source>
        <dbReference type="PROSITE" id="PS50158"/>
    </source>
</evidence>
<keyword evidence="9" id="KW-0511">Multifunctional enzyme</keyword>
<dbReference type="InterPro" id="IPR001878">
    <property type="entry name" value="Znf_CCHC"/>
</dbReference>
<keyword evidence="10" id="KW-0479">Metal-binding</keyword>
<evidence type="ECO:0000256" key="8">
    <source>
        <dbReference type="ARBA" id="ARBA00023125"/>
    </source>
</evidence>
<evidence type="ECO:0000313" key="14">
    <source>
        <dbReference type="Proteomes" id="UP000289152"/>
    </source>
</evidence>
<dbReference type="PANTHER" id="PTHR37984:SF5">
    <property type="entry name" value="PROTEIN NYNRIN-LIKE"/>
    <property type="match status" value="1"/>
</dbReference>
<dbReference type="Gene3D" id="2.40.70.10">
    <property type="entry name" value="Acid Proteases"/>
    <property type="match status" value="1"/>
</dbReference>
<dbReference type="SUPFAM" id="SSF57756">
    <property type="entry name" value="Retrovirus zinc finger-like domains"/>
    <property type="match status" value="1"/>
</dbReference>
<dbReference type="InterPro" id="IPR043502">
    <property type="entry name" value="DNA/RNA_pol_sf"/>
</dbReference>
<dbReference type="InterPro" id="IPR036397">
    <property type="entry name" value="RNaseH_sf"/>
</dbReference>
<evidence type="ECO:0000256" key="3">
    <source>
        <dbReference type="ARBA" id="ARBA00022679"/>
    </source>
</evidence>
<dbReference type="VEuPathDB" id="FungiDB:TREMEDRAFT_26074"/>
<dbReference type="InParanoid" id="A0A4Q1BAD7"/>
<dbReference type="SUPFAM" id="SSF50630">
    <property type="entry name" value="Acid proteases"/>
    <property type="match status" value="1"/>
</dbReference>
<dbReference type="PANTHER" id="PTHR37984">
    <property type="entry name" value="PROTEIN CBG26694"/>
    <property type="match status" value="1"/>
</dbReference>
<evidence type="ECO:0000256" key="11">
    <source>
        <dbReference type="SAM" id="MobiDB-lite"/>
    </source>
</evidence>
<dbReference type="InterPro" id="IPR021109">
    <property type="entry name" value="Peptidase_aspartic_dom_sf"/>
</dbReference>
<dbReference type="InterPro" id="IPR041577">
    <property type="entry name" value="RT_RNaseH_2"/>
</dbReference>
<keyword evidence="4" id="KW-0548">Nucleotidyltransferase</keyword>
<dbReference type="VEuPathDB" id="FungiDB:TREMEDRAFT_30259"/>
<dbReference type="Gene3D" id="3.30.70.270">
    <property type="match status" value="2"/>
</dbReference>
<dbReference type="InterPro" id="IPR050951">
    <property type="entry name" value="Retrovirus_Pol_polyprotein"/>
</dbReference>
<dbReference type="SUPFAM" id="SSF56672">
    <property type="entry name" value="DNA/RNA polymerases"/>
    <property type="match status" value="1"/>
</dbReference>
<dbReference type="InterPro" id="IPR000477">
    <property type="entry name" value="RT_dom"/>
</dbReference>
<dbReference type="Proteomes" id="UP000289152">
    <property type="component" value="Unassembled WGS sequence"/>
</dbReference>
<protein>
    <recommendedName>
        <fullName evidence="12">CCHC-type domain-containing protein</fullName>
    </recommendedName>
</protein>
<dbReference type="InterPro" id="IPR043128">
    <property type="entry name" value="Rev_trsase/Diguanyl_cyclase"/>
</dbReference>
<name>A0A4Q1BAD7_TREME</name>
<evidence type="ECO:0000256" key="4">
    <source>
        <dbReference type="ARBA" id="ARBA00022695"/>
    </source>
</evidence>
<feature type="region of interest" description="Disordered" evidence="11">
    <location>
        <begin position="1"/>
        <end position="96"/>
    </location>
</feature>
<dbReference type="Pfam" id="PF17919">
    <property type="entry name" value="RT_RNaseH_2"/>
    <property type="match status" value="1"/>
</dbReference>
<dbReference type="SUPFAM" id="SSF53098">
    <property type="entry name" value="Ribonuclease H-like"/>
    <property type="match status" value="1"/>
</dbReference>
<sequence length="1271" mass="143950">MDSERRTTRSLSRDREAIEENERRALEELSRAMGQQLGGEDNTGGSVVGDEFVPPVPSNSPTPPPNPLPPVGSPIGSDQTPRPGENTGGRKNFGEEGTQGMMLAMMRLMADMNSEMAAKRRRREEWEQRRERETVGGIGEGISEGVRYALGRQTSATPSVVSESKGIKLPNPDLWRGDRHKLTAFLSECEVHFELNSHLFPDDTRKVFFMISHLRETPLLAVQPDLAKRPLPNYLTIYNQFVKYLKTNFSDPNEEGTAARFLNDLRRTGSASEYFSAFQRHVAILKWTDDGNLVDRAKKGLKSHLLDEIARHGRSFGTVKELLEFVIPLDNCLWRRKVEKDMEKKKETGVREVVVTDSQRVERKEEKRGEGRQTSAQPAVQVTITLTLVKTIPSNADKLRRQWPRPPPQLRETRKNEGKCTECGERGHWLKDCPVRAAKVKVGWLPPWGEKFGERGGGLGGNAVPLGQRRNLNAVTGEWEGEEEQGKDEDLLLHLLIPSTTKDQPKTDIFINGTKLTTLWDTGATCSYISPRAAAKIGVERRRYPVSVPVHMFDGSVSVAGPITEFVEVMFGLTKDTEGQSVCLDEQEELYQVVPEQYHSFIDVFNPRKGGEELPPSREYDLKFDLKEGASLKVAPLYSLGEDQRIKKVTVLDAYPLPLIGQITKELGKARYFSKLDLIGAYQLLRVKDGFEHLTAFRTQYGTFESLVVRDGLRNAPAVFQHFLNESFRELLGKGVVVYIDDTLIYGQTLEELRETTAKVFEVLRRSNLFVKASKCEFERDSVIFLGFIVSQSGVSSNPEYVDAVVSFPRPKNLRESRGFMGVVSYYCRFVPNFSRIAKPINDLTRKDVPFVWGVEQEEAFKELKDRMCGALVLAHFDPLLKTLLRTDVSFFGWGFIISQVNELGQEHPVAIESGAFQAAQLNYMEKETLTTAGRNNSSHGSFEADLLMEPKQLSPRQGRWVEELSNFRFKMVYRPGKQATLPDGLSRRADYHLAKGSTMVQESNLIQGLPKFDEVDQTTSGLQHLLRALQGTKELKDSDLIEPVDLVEGQKAEQEIEEEPRSVTELRRSLRSPLILRAGWSGKGFFTFDSQIYVPNYADARLEIMKARHESILAGHPGVAKTLELVMRDYVWTEAACISMDFIQELPNSQGYNSILVTERTNQSLELYLRIFTSYQHNDWSKLLGRASFTYNNTHHSAIDKTPFYANYGYHPRWAEEIKTSDVKVPAATMVVRDLTEIRKECKESRRLMRSTPKDIIGNTELRQTLQKVT</sequence>
<dbReference type="VEuPathDB" id="FungiDB:TREMEDRAFT_65660"/>
<evidence type="ECO:0000256" key="1">
    <source>
        <dbReference type="ARBA" id="ARBA00022664"/>
    </source>
</evidence>
<keyword evidence="5" id="KW-0540">Nuclease</keyword>
<dbReference type="STRING" id="5217.A0A4Q1BAD7"/>
<evidence type="ECO:0000256" key="9">
    <source>
        <dbReference type="ARBA" id="ARBA00023268"/>
    </source>
</evidence>